<evidence type="ECO:0000313" key="1">
    <source>
        <dbReference type="EMBL" id="ARN20665.1"/>
    </source>
</evidence>
<gene>
    <name evidence="1" type="ORF">A4W93_12590</name>
</gene>
<organism evidence="1 2">
    <name type="scientific">Piscinibacter gummiphilus</name>
    <dbReference type="NCBI Taxonomy" id="946333"/>
    <lineage>
        <taxon>Bacteria</taxon>
        <taxon>Pseudomonadati</taxon>
        <taxon>Pseudomonadota</taxon>
        <taxon>Betaproteobacteria</taxon>
        <taxon>Burkholderiales</taxon>
        <taxon>Sphaerotilaceae</taxon>
        <taxon>Piscinibacter</taxon>
    </lineage>
</organism>
<dbReference type="EMBL" id="CP015118">
    <property type="protein sequence ID" value="ARN20665.1"/>
    <property type="molecule type" value="Genomic_DNA"/>
</dbReference>
<accession>A0A1W6L8N4</accession>
<keyword evidence="2" id="KW-1185">Reference proteome</keyword>
<dbReference type="RefSeq" id="WP_085750943.1">
    <property type="nucleotide sequence ID" value="NZ_BSPR01000007.1"/>
</dbReference>
<name>A0A1W6L8N4_9BURK</name>
<dbReference type="OrthoDB" id="9153327at2"/>
<reference evidence="1 2" key="1">
    <citation type="submission" date="2016-04" db="EMBL/GenBank/DDBJ databases">
        <title>Complete genome sequence of natural rubber-degrading, novel Gram-negative bacterium, Rhizobacter gummiphilus strain NS21.</title>
        <authorList>
            <person name="Tabata M."/>
            <person name="Kasai D."/>
            <person name="Fukuda M."/>
        </authorList>
    </citation>
    <scope>NUCLEOTIDE SEQUENCE [LARGE SCALE GENOMIC DNA]</scope>
    <source>
        <strain evidence="1 2">NS21</strain>
    </source>
</reference>
<dbReference type="Pfam" id="PF13665">
    <property type="entry name" value="Tox-PAAR-like"/>
    <property type="match status" value="1"/>
</dbReference>
<protein>
    <submittedName>
        <fullName evidence="1">Uncharacterized protein</fullName>
    </submittedName>
</protein>
<proteinExistence type="predicted"/>
<evidence type="ECO:0000313" key="2">
    <source>
        <dbReference type="Proteomes" id="UP000193427"/>
    </source>
</evidence>
<dbReference type="AlphaFoldDB" id="A0A1W6L8N4"/>
<sequence>MSVTANNRDVAGESTGHKIIYMNPSVCITPAAPSPVPIPYPIMTPTGTGSLNTDTRSVQIGGKPCFNLDSVVSSCVGNEPGSQKEVVSFKTSSSAYMLDGSPNVIMEGKGVVYTGSQGMGNQM</sequence>
<dbReference type="Proteomes" id="UP000193427">
    <property type="component" value="Chromosome"/>
</dbReference>
<dbReference type="STRING" id="946333.A4W93_12590"/>
<dbReference type="KEGG" id="rgu:A4W93_12590"/>